<evidence type="ECO:0000256" key="11">
    <source>
        <dbReference type="ARBA" id="ARBA00023268"/>
    </source>
</evidence>
<keyword evidence="2 13" id="KW-0963">Cytoplasm</keyword>
<evidence type="ECO:0000256" key="3">
    <source>
        <dbReference type="ARBA" id="ARBA00022679"/>
    </source>
</evidence>
<proteinExistence type="inferred from homology"/>
<evidence type="ECO:0000256" key="5">
    <source>
        <dbReference type="ARBA" id="ARBA00022695"/>
    </source>
</evidence>
<dbReference type="SUPFAM" id="SSF69572">
    <property type="entry name" value="Activating enzymes of the ubiquitin-like proteins"/>
    <property type="match status" value="1"/>
</dbReference>
<keyword evidence="9 13" id="KW-0862">Zinc</keyword>
<dbReference type="GO" id="GO:0042292">
    <property type="term" value="F:URM1 activating enzyme activity"/>
    <property type="evidence" value="ECO:0007669"/>
    <property type="project" value="EnsemblFungi"/>
</dbReference>
<dbReference type="GO" id="GO:0001403">
    <property type="term" value="P:invasive growth in response to glucose limitation"/>
    <property type="evidence" value="ECO:0007669"/>
    <property type="project" value="EnsemblFungi"/>
</dbReference>
<dbReference type="GO" id="GO:0007114">
    <property type="term" value="P:cell budding"/>
    <property type="evidence" value="ECO:0007669"/>
    <property type="project" value="EnsemblFungi"/>
</dbReference>
<keyword evidence="3 13" id="KW-0808">Transferase</keyword>
<feature type="binding site" evidence="13">
    <location>
        <position position="210"/>
    </location>
    <ligand>
        <name>Zn(2+)</name>
        <dbReference type="ChEBI" id="CHEBI:29105"/>
    </ligand>
</feature>
<evidence type="ECO:0000256" key="6">
    <source>
        <dbReference type="ARBA" id="ARBA00022723"/>
    </source>
</evidence>
<dbReference type="GO" id="GO:0005524">
    <property type="term" value="F:ATP binding"/>
    <property type="evidence" value="ECO:0007669"/>
    <property type="project" value="UniProtKB-KW"/>
</dbReference>
<organism evidence="16 17">
    <name type="scientific">Eremothecium cymbalariae (strain CBS 270.75 / DBVPG 7215 / KCTC 17166 / NRRL Y-17582)</name>
    <name type="common">Yeast</name>
    <dbReference type="NCBI Taxonomy" id="931890"/>
    <lineage>
        <taxon>Eukaryota</taxon>
        <taxon>Fungi</taxon>
        <taxon>Dikarya</taxon>
        <taxon>Ascomycota</taxon>
        <taxon>Saccharomycotina</taxon>
        <taxon>Saccharomycetes</taxon>
        <taxon>Saccharomycetales</taxon>
        <taxon>Saccharomycetaceae</taxon>
        <taxon>Eremothecium</taxon>
    </lineage>
</organism>
<dbReference type="GO" id="GO:0002143">
    <property type="term" value="P:tRNA wobble position uridine thiolation"/>
    <property type="evidence" value="ECO:0007669"/>
    <property type="project" value="EnsemblFungi"/>
</dbReference>
<dbReference type="CDD" id="cd00757">
    <property type="entry name" value="ThiF_MoeB_HesA_family"/>
    <property type="match status" value="1"/>
</dbReference>
<dbReference type="GO" id="GO:0046872">
    <property type="term" value="F:metal ion binding"/>
    <property type="evidence" value="ECO:0007669"/>
    <property type="project" value="UniProtKB-KW"/>
</dbReference>
<evidence type="ECO:0000256" key="10">
    <source>
        <dbReference type="ARBA" id="ARBA00022840"/>
    </source>
</evidence>
<keyword evidence="6 13" id="KW-0479">Metal-binding</keyword>
<keyword evidence="7 13" id="KW-0547">Nucleotide-binding</keyword>
<feature type="active site" description="Cysteine persulfide intermediate; for sulfurtransferase activity" evidence="13">
    <location>
        <position position="396"/>
    </location>
</feature>
<dbReference type="RefSeq" id="XP_003647079.1">
    <property type="nucleotide sequence ID" value="XM_003647031.1"/>
</dbReference>
<gene>
    <name evidence="13" type="primary">UBA4</name>
    <name evidence="16" type="ordered locus">Ecym_5521</name>
</gene>
<accession>I6NDX0</accession>
<dbReference type="PANTHER" id="PTHR10953:SF102">
    <property type="entry name" value="ADENYLYLTRANSFERASE AND SULFURTRANSFERASE MOCS3"/>
    <property type="match status" value="1"/>
</dbReference>
<dbReference type="InterPro" id="IPR035985">
    <property type="entry name" value="Ubiquitin-activating_enz"/>
</dbReference>
<dbReference type="OrthoDB" id="10261062at2759"/>
<dbReference type="HAMAP" id="MF_03049">
    <property type="entry name" value="MOCS3_Uba4"/>
    <property type="match status" value="1"/>
</dbReference>
<comment type="pathway">
    <text evidence="13">tRNA modification; 5-methoxycarbonylmethyl-2-thiouridine-tRNA biosynthesis.</text>
</comment>
<dbReference type="GO" id="GO:0032447">
    <property type="term" value="P:protein urmylation"/>
    <property type="evidence" value="ECO:0007669"/>
    <property type="project" value="EnsemblFungi"/>
</dbReference>
<dbReference type="GO" id="GO:0004792">
    <property type="term" value="F:thiosulfate-cyanide sulfurtransferase activity"/>
    <property type="evidence" value="ECO:0007669"/>
    <property type="project" value="EnsemblFungi"/>
</dbReference>
<reference evidence="16 17" key="1">
    <citation type="journal article" date="2011" name="G3 (Bethesda)">
        <title>Genome evolution in the Eremothecium clade of the Saccharomyces complex revealed by comparative genomics.</title>
        <authorList>
            <person name="Wendland J."/>
            <person name="Walther A."/>
        </authorList>
    </citation>
    <scope>NUCLEOTIDE SEQUENCE [LARGE SCALE GENOMIC DNA]</scope>
    <source>
        <strain evidence="17">CBS 270.75 / DBVPG 7215 / KCTC 17166 / NRRL Y-17582</strain>
    </source>
</reference>
<dbReference type="PANTHER" id="PTHR10953">
    <property type="entry name" value="UBIQUITIN-ACTIVATING ENZYME E1"/>
    <property type="match status" value="1"/>
</dbReference>
<feature type="binding site" evidence="13">
    <location>
        <position position="288"/>
    </location>
    <ligand>
        <name>Zn(2+)</name>
        <dbReference type="ChEBI" id="CHEBI:29105"/>
    </ligand>
</feature>
<dbReference type="Pfam" id="PF00899">
    <property type="entry name" value="ThiF"/>
    <property type="match status" value="1"/>
</dbReference>
<keyword evidence="4 13" id="KW-0819">tRNA processing</keyword>
<evidence type="ECO:0000256" key="14">
    <source>
        <dbReference type="SAM" id="Coils"/>
    </source>
</evidence>
<dbReference type="InterPro" id="IPR028885">
    <property type="entry name" value="MOCS3/Uba4"/>
</dbReference>
<dbReference type="UniPathway" id="UPA00988"/>
<evidence type="ECO:0000256" key="4">
    <source>
        <dbReference type="ARBA" id="ARBA00022694"/>
    </source>
</evidence>
<comment type="cofactor">
    <cofactor evidence="13">
        <name>Zn(2+)</name>
        <dbReference type="ChEBI" id="CHEBI:29105"/>
    </cofactor>
    <text evidence="13">Binds 1 zinc ion per subunit.</text>
</comment>
<dbReference type="GO" id="GO:0034599">
    <property type="term" value="P:cellular response to oxidative stress"/>
    <property type="evidence" value="ECO:0007669"/>
    <property type="project" value="EnsemblFungi"/>
</dbReference>
<dbReference type="eggNOG" id="KOG2017">
    <property type="taxonomic scope" value="Eukaryota"/>
</dbReference>
<feature type="active site" description="Glycyl thioester intermediate; for adenylyltransferase activity" evidence="13">
    <location>
        <position position="224"/>
    </location>
</feature>
<feature type="domain" description="Rhodanese" evidence="15">
    <location>
        <begin position="338"/>
        <end position="437"/>
    </location>
</feature>
<evidence type="ECO:0000256" key="9">
    <source>
        <dbReference type="ARBA" id="ARBA00022833"/>
    </source>
</evidence>
<dbReference type="InterPro" id="IPR045886">
    <property type="entry name" value="ThiF/MoeB/HesA"/>
</dbReference>
<dbReference type="InterPro" id="IPR000594">
    <property type="entry name" value="ThiF_NAD_FAD-bd"/>
</dbReference>
<feature type="binding site" evidence="13">
    <location>
        <position position="97"/>
    </location>
    <ligand>
        <name>ATP</name>
        <dbReference type="ChEBI" id="CHEBI:30616"/>
    </ligand>
</feature>
<feature type="binding site" evidence="13">
    <location>
        <begin position="165"/>
        <end position="166"/>
    </location>
    <ligand>
        <name>ATP</name>
        <dbReference type="ChEBI" id="CHEBI:30616"/>
    </ligand>
</feature>
<protein>
    <recommendedName>
        <fullName evidence="12">Needs CLA4 to survive protein 3</fullName>
    </recommendedName>
</protein>
<comment type="subcellular location">
    <subcellularLocation>
        <location evidence="1">Cytoplasm</location>
        <location evidence="1">Cytosol</location>
    </subcellularLocation>
</comment>
<keyword evidence="5" id="KW-0548">Nucleotidyltransferase</keyword>
<dbReference type="STRING" id="931890.I6NDX0"/>
<evidence type="ECO:0000256" key="8">
    <source>
        <dbReference type="ARBA" id="ARBA00022786"/>
    </source>
</evidence>
<sequence>MPAEKELLLQELEALKLENFKLKKQLEQQREQKETLPMSLEEYSRYGRQMIVEQINGVEGQVKLREAKVLVIGAGGLGCPSLPYLVGAGVGHIGIVDDDIVDASNLHRQILHDSVKVGMLKCESAKQVLNKLNPHVQVATYPVRLDNKNAFQIMANYDIIMDCTDTPLARYLISDVAVNLGKTVVSASGLGTEGQLSIYNFKNVGPCYRCFYPNPPPPGSVTSCQQGGVVGPCIGLVGVMMAVETMKVILETYTVENFSPFLIQYSGFPQQSLRTFKMRGKKKDCISCGYNPTVTREAIESGDVNYSNFCGGSRDFNVLADEERITVQQFQENYWLDDKKDYILLDVRPRLHYNVSHLPKTYNVTMKELKDMDGDLKELQKRIPRLTTERDIIVLCRHGNESRLATRVLKDEFRLNNVKDIKGGYFQYIDEISPFLPKY</sequence>
<dbReference type="SMART" id="SM00450">
    <property type="entry name" value="RHOD"/>
    <property type="match status" value="1"/>
</dbReference>
<evidence type="ECO:0000313" key="17">
    <source>
        <dbReference type="Proteomes" id="UP000006790"/>
    </source>
</evidence>
<dbReference type="InterPro" id="IPR001763">
    <property type="entry name" value="Rhodanese-like_dom"/>
</dbReference>
<keyword evidence="17" id="KW-1185">Reference proteome</keyword>
<dbReference type="OMA" id="IPDVGMD"/>
<feature type="binding site" evidence="13">
    <location>
        <position position="76"/>
    </location>
    <ligand>
        <name>ATP</name>
        <dbReference type="ChEBI" id="CHEBI:30616"/>
    </ligand>
</feature>
<dbReference type="InParanoid" id="I6NDX0"/>
<dbReference type="GO" id="GO:0042802">
    <property type="term" value="F:identical protein binding"/>
    <property type="evidence" value="ECO:0007669"/>
    <property type="project" value="EnsemblFungi"/>
</dbReference>
<evidence type="ECO:0000313" key="16">
    <source>
        <dbReference type="EMBL" id="AET40262.1"/>
    </source>
</evidence>
<dbReference type="Pfam" id="PF00581">
    <property type="entry name" value="Rhodanese"/>
    <property type="match status" value="1"/>
</dbReference>
<dbReference type="KEGG" id="erc:Ecym_5521"/>
<evidence type="ECO:0000256" key="1">
    <source>
        <dbReference type="ARBA" id="ARBA00004514"/>
    </source>
</evidence>
<evidence type="ECO:0000259" key="15">
    <source>
        <dbReference type="PROSITE" id="PS50206"/>
    </source>
</evidence>
<dbReference type="GO" id="GO:2000220">
    <property type="term" value="P:regulation of pseudohyphal growth"/>
    <property type="evidence" value="ECO:0007669"/>
    <property type="project" value="EnsemblFungi"/>
</dbReference>
<keyword evidence="8" id="KW-0833">Ubl conjugation pathway</keyword>
<feature type="coiled-coil region" evidence="14">
    <location>
        <begin position="362"/>
        <end position="389"/>
    </location>
</feature>
<keyword evidence="14" id="KW-0175">Coiled coil</keyword>
<evidence type="ECO:0000256" key="13">
    <source>
        <dbReference type="HAMAP-Rule" id="MF_03049"/>
    </source>
</evidence>
<dbReference type="FunFam" id="3.40.50.720:FF:000033">
    <property type="entry name" value="Adenylyltransferase and sulfurtransferase MOCS3"/>
    <property type="match status" value="1"/>
</dbReference>
<dbReference type="AlphaFoldDB" id="I6NDX0"/>
<feature type="binding site" evidence="13">
    <location>
        <position position="285"/>
    </location>
    <ligand>
        <name>Zn(2+)</name>
        <dbReference type="ChEBI" id="CHEBI:29105"/>
    </ligand>
</feature>
<dbReference type="EMBL" id="CP002501">
    <property type="protein sequence ID" value="AET40262.1"/>
    <property type="molecule type" value="Genomic_DNA"/>
</dbReference>
<dbReference type="Gene3D" id="3.40.250.10">
    <property type="entry name" value="Rhodanese-like domain"/>
    <property type="match status" value="1"/>
</dbReference>
<evidence type="ECO:0000256" key="7">
    <source>
        <dbReference type="ARBA" id="ARBA00022741"/>
    </source>
</evidence>
<dbReference type="GO" id="GO:0070566">
    <property type="term" value="F:adenylyltransferase activity"/>
    <property type="evidence" value="ECO:0007669"/>
    <property type="project" value="EnsemblFungi"/>
</dbReference>
<feature type="binding site" evidence="13">
    <location>
        <begin position="104"/>
        <end position="108"/>
    </location>
    <ligand>
        <name>ATP</name>
        <dbReference type="ChEBI" id="CHEBI:30616"/>
    </ligand>
</feature>
<dbReference type="Gene3D" id="3.40.50.720">
    <property type="entry name" value="NAD(P)-binding Rossmann-like Domain"/>
    <property type="match status" value="1"/>
</dbReference>
<feature type="coiled-coil region" evidence="14">
    <location>
        <begin position="5"/>
        <end position="32"/>
    </location>
</feature>
<dbReference type="GO" id="GO:0005829">
    <property type="term" value="C:cytosol"/>
    <property type="evidence" value="ECO:0007669"/>
    <property type="project" value="UniProtKB-SubCell"/>
</dbReference>
<keyword evidence="11 13" id="KW-0511">Multifunctional enzyme</keyword>
<dbReference type="GeneID" id="11468622"/>
<name>I6NDX0_ERECY</name>
<dbReference type="Proteomes" id="UP000006790">
    <property type="component" value="Chromosome 5"/>
</dbReference>
<dbReference type="FunFam" id="3.40.250.10:FF:000014">
    <property type="entry name" value="Adenylyltransferase and sulfurtransferase MOCS3"/>
    <property type="match status" value="1"/>
</dbReference>
<feature type="binding site" evidence="13">
    <location>
        <position position="121"/>
    </location>
    <ligand>
        <name>ATP</name>
        <dbReference type="ChEBI" id="CHEBI:30616"/>
    </ligand>
</feature>
<feature type="binding site" evidence="13">
    <location>
        <position position="207"/>
    </location>
    <ligand>
        <name>Zn(2+)</name>
        <dbReference type="ChEBI" id="CHEBI:29105"/>
    </ligand>
</feature>
<dbReference type="FunCoup" id="I6NDX0">
    <property type="interactions" value="823"/>
</dbReference>
<evidence type="ECO:0000256" key="2">
    <source>
        <dbReference type="ARBA" id="ARBA00022490"/>
    </source>
</evidence>
<dbReference type="PROSITE" id="PS50206">
    <property type="entry name" value="RHODANESE_3"/>
    <property type="match status" value="1"/>
</dbReference>
<keyword evidence="10 13" id="KW-0067">ATP-binding</keyword>
<evidence type="ECO:0000256" key="12">
    <source>
        <dbReference type="ARBA" id="ARBA00075323"/>
    </source>
</evidence>
<comment type="similarity">
    <text evidence="13">In the N-terminal section; belongs to the HesA/MoeB/ThiF family. UBA4 subfamily.</text>
</comment>
<dbReference type="InterPro" id="IPR036873">
    <property type="entry name" value="Rhodanese-like_dom_sf"/>
</dbReference>
<dbReference type="HOGENOM" id="CLU_013325_1_2_1"/>